<evidence type="ECO:0000313" key="2">
    <source>
        <dbReference type="Proteomes" id="UP001610335"/>
    </source>
</evidence>
<name>A0ABR4IGL9_9EURO</name>
<keyword evidence="2" id="KW-1185">Reference proteome</keyword>
<protein>
    <submittedName>
        <fullName evidence="1">Uncharacterized protein</fullName>
    </submittedName>
</protein>
<accession>A0ABR4IGL9</accession>
<dbReference type="Proteomes" id="UP001610335">
    <property type="component" value="Unassembled WGS sequence"/>
</dbReference>
<organism evidence="1 2">
    <name type="scientific">Aspergillus cavernicola</name>
    <dbReference type="NCBI Taxonomy" id="176166"/>
    <lineage>
        <taxon>Eukaryota</taxon>
        <taxon>Fungi</taxon>
        <taxon>Dikarya</taxon>
        <taxon>Ascomycota</taxon>
        <taxon>Pezizomycotina</taxon>
        <taxon>Eurotiomycetes</taxon>
        <taxon>Eurotiomycetidae</taxon>
        <taxon>Eurotiales</taxon>
        <taxon>Aspergillaceae</taxon>
        <taxon>Aspergillus</taxon>
        <taxon>Aspergillus subgen. Nidulantes</taxon>
    </lineage>
</organism>
<proteinExistence type="predicted"/>
<dbReference type="EMBL" id="JBFXLS010000032">
    <property type="protein sequence ID" value="KAL2826047.1"/>
    <property type="molecule type" value="Genomic_DNA"/>
</dbReference>
<sequence length="224" mass="25582">MANDPESCYPYFTTRIALTVESIISAKQSTAWGTFFDKWKHDELVRILLENTSTEIMAILNHVNPPSFDDLCSQSWEETKDLSVYGKLIFDPTIINPSTDRHWLYVGSATSRDGGLSKRKRGHLYPSPLHQDSFHMRLVFGPITRQQSFITLFRMKDADLDSDQGLMLARKICLFSEAVYASYLGAYSMMVDVNMKYTCVFGNLDKVFSWYGAFIFICWKGSGS</sequence>
<reference evidence="1 2" key="1">
    <citation type="submission" date="2024-07" db="EMBL/GenBank/DDBJ databases">
        <title>Section-level genome sequencing and comparative genomics of Aspergillus sections Usti and Cavernicolus.</title>
        <authorList>
            <consortium name="Lawrence Berkeley National Laboratory"/>
            <person name="Nybo J.L."/>
            <person name="Vesth T.C."/>
            <person name="Theobald S."/>
            <person name="Frisvad J.C."/>
            <person name="Larsen T.O."/>
            <person name="Kjaerboelling I."/>
            <person name="Rothschild-Mancinelli K."/>
            <person name="Lyhne E.K."/>
            <person name="Kogle M.E."/>
            <person name="Barry K."/>
            <person name="Clum A."/>
            <person name="Na H."/>
            <person name="Ledsgaard L."/>
            <person name="Lin J."/>
            <person name="Lipzen A."/>
            <person name="Kuo A."/>
            <person name="Riley R."/>
            <person name="Mondo S."/>
            <person name="LaButti K."/>
            <person name="Haridas S."/>
            <person name="Pangalinan J."/>
            <person name="Salamov A.A."/>
            <person name="Simmons B.A."/>
            <person name="Magnuson J.K."/>
            <person name="Chen J."/>
            <person name="Drula E."/>
            <person name="Henrissat B."/>
            <person name="Wiebenga A."/>
            <person name="Lubbers R.J."/>
            <person name="Gomes A.C."/>
            <person name="Makela M.R."/>
            <person name="Stajich J."/>
            <person name="Grigoriev I.V."/>
            <person name="Mortensen U.H."/>
            <person name="De vries R.P."/>
            <person name="Baker S.E."/>
            <person name="Andersen M.R."/>
        </authorList>
    </citation>
    <scope>NUCLEOTIDE SEQUENCE [LARGE SCALE GENOMIC DNA]</scope>
    <source>
        <strain evidence="1 2">CBS 600.67</strain>
    </source>
</reference>
<evidence type="ECO:0000313" key="1">
    <source>
        <dbReference type="EMBL" id="KAL2826047.1"/>
    </source>
</evidence>
<gene>
    <name evidence="1" type="ORF">BDW59DRAFT_161169</name>
</gene>
<comment type="caution">
    <text evidence="1">The sequence shown here is derived from an EMBL/GenBank/DDBJ whole genome shotgun (WGS) entry which is preliminary data.</text>
</comment>